<dbReference type="InterPro" id="IPR000073">
    <property type="entry name" value="AB_hydrolase_1"/>
</dbReference>
<protein>
    <recommendedName>
        <fullName evidence="1">AB hydrolase-1 domain-containing protein</fullName>
    </recommendedName>
</protein>
<evidence type="ECO:0000313" key="2">
    <source>
        <dbReference type="EMBL" id="GGP48133.1"/>
    </source>
</evidence>
<dbReference type="Proteomes" id="UP000654367">
    <property type="component" value="Unassembled WGS sequence"/>
</dbReference>
<comment type="caution">
    <text evidence="2">The sequence shown here is derived from an EMBL/GenBank/DDBJ whole genome shotgun (WGS) entry which is preliminary data.</text>
</comment>
<dbReference type="Gene3D" id="3.40.50.1820">
    <property type="entry name" value="alpha/beta hydrolase"/>
    <property type="match status" value="1"/>
</dbReference>
<dbReference type="Pfam" id="PF00561">
    <property type="entry name" value="Abhydrolase_1"/>
    <property type="match status" value="1"/>
</dbReference>
<proteinExistence type="predicted"/>
<dbReference type="PROSITE" id="PS51257">
    <property type="entry name" value="PROKAR_LIPOPROTEIN"/>
    <property type="match status" value="1"/>
</dbReference>
<dbReference type="PANTHER" id="PTHR12277">
    <property type="entry name" value="ALPHA/BETA HYDROLASE DOMAIN-CONTAINING PROTEIN"/>
    <property type="match status" value="1"/>
</dbReference>
<dbReference type="EMBL" id="BMQV01000009">
    <property type="protein sequence ID" value="GGP48133.1"/>
    <property type="molecule type" value="Genomic_DNA"/>
</dbReference>
<dbReference type="SUPFAM" id="SSF53474">
    <property type="entry name" value="alpha/beta-Hydrolases"/>
    <property type="match status" value="1"/>
</dbReference>
<gene>
    <name evidence="2" type="ORF">GCM10009409_13500</name>
</gene>
<accession>A0ABQ2Q6D5</accession>
<keyword evidence="3" id="KW-1185">Reference proteome</keyword>
<name>A0ABQ2Q6D5_9GAMM</name>
<dbReference type="PANTHER" id="PTHR12277:SF81">
    <property type="entry name" value="PROTEIN ABHD13"/>
    <property type="match status" value="1"/>
</dbReference>
<dbReference type="InterPro" id="IPR029058">
    <property type="entry name" value="AB_hydrolase_fold"/>
</dbReference>
<feature type="domain" description="AB hydrolase-1" evidence="1">
    <location>
        <begin position="99"/>
        <end position="195"/>
    </location>
</feature>
<evidence type="ECO:0000313" key="3">
    <source>
        <dbReference type="Proteomes" id="UP000654367"/>
    </source>
</evidence>
<reference evidence="3" key="1">
    <citation type="journal article" date="2019" name="Int. J. Syst. Evol. Microbiol.">
        <title>The Global Catalogue of Microorganisms (GCM) 10K type strain sequencing project: providing services to taxonomists for standard genome sequencing and annotation.</title>
        <authorList>
            <consortium name="The Broad Institute Genomics Platform"/>
            <consortium name="The Broad Institute Genome Sequencing Center for Infectious Disease"/>
            <person name="Wu L."/>
            <person name="Ma J."/>
        </authorList>
    </citation>
    <scope>NUCLEOTIDE SEQUENCE [LARGE SCALE GENOMIC DNA]</scope>
    <source>
        <strain evidence="3">JCM 32304</strain>
    </source>
</reference>
<organism evidence="2 3">
    <name type="scientific">Shewanella saliphila</name>
    <dbReference type="NCBI Taxonomy" id="2282698"/>
    <lineage>
        <taxon>Bacteria</taxon>
        <taxon>Pseudomonadati</taxon>
        <taxon>Pseudomonadota</taxon>
        <taxon>Gammaproteobacteria</taxon>
        <taxon>Alteromonadales</taxon>
        <taxon>Shewanellaceae</taxon>
        <taxon>Shewanella</taxon>
    </lineage>
</organism>
<dbReference type="RefSeq" id="WP_188918583.1">
    <property type="nucleotide sequence ID" value="NZ_BMQV01000009.1"/>
</dbReference>
<sequence length="287" mass="32119">MQNTVKKMITVAMISTTMLIISGCTVRLSEESFIANDNEPVAFSVEFTQTLQQAMPDHVITQLSLEASDHVKLNGFFIDNRNSNTTLVFYPGNGMKIQPHCLADLTALSALNTDILVMDRRGIGASEGKPRIHNIILDAQQQLDYIQKQYQPEKIILHGYSLGSFIAADLARNNKIDALVLHGSATNADDWVDEKTPWYMAPFMTLEMPEDFRKTDNKQVVAQYYQGPLLVIAAEDDEEVPPELSEKLFAASKSANKQFIMVPNVGHQGMLEEATTMQQYQAFIDEL</sequence>
<evidence type="ECO:0000259" key="1">
    <source>
        <dbReference type="Pfam" id="PF00561"/>
    </source>
</evidence>